<feature type="transmembrane region" description="Helical" evidence="2">
    <location>
        <begin position="75"/>
        <end position="92"/>
    </location>
</feature>
<keyword evidence="2" id="KW-0812">Transmembrane</keyword>
<feature type="region of interest" description="Disordered" evidence="1">
    <location>
        <begin position="279"/>
        <end position="301"/>
    </location>
</feature>
<sequence>MSIAYVTLHMVAAKHNDPVGITRPPELRLHAACFIMARLALVAWFMAFIASCVVISKPEACLVESQACQTQVADVVASLVAFVAMGIVLTALEACKYPFQIPDFLHISRRFTYRVSAFAEDLLDRSVSRTSSLRGHSEKSKASSQKSSVDEKPLPKPPSDISDVSPTRPITPLLPMAKPARSASTTSKGWGEEWTHLVREMNDGNPEKSGAKNSLDSAISLTYDSSSGYVSSSERSSHTRMSSYASTYRRSAIIEGGAYVTASRRTGVEMNAYASGSRRAPVARRPRPRVVTPSSSISNISRRSPLSTMRLVDFHVTAVSANTFPDLPSSQRWLSDQT</sequence>
<feature type="region of interest" description="Disordered" evidence="1">
    <location>
        <begin position="133"/>
        <end position="192"/>
    </location>
</feature>
<dbReference type="KEGG" id="psco:LY89DRAFT_56723"/>
<evidence type="ECO:0000313" key="4">
    <source>
        <dbReference type="Proteomes" id="UP000070700"/>
    </source>
</evidence>
<proteinExistence type="predicted"/>
<gene>
    <name evidence="3" type="ORF">LY89DRAFT_56723</name>
</gene>
<keyword evidence="2" id="KW-0472">Membrane</keyword>
<feature type="transmembrane region" description="Helical" evidence="2">
    <location>
        <begin position="29"/>
        <end position="55"/>
    </location>
</feature>
<dbReference type="InParanoid" id="A0A194XBL2"/>
<dbReference type="Proteomes" id="UP000070700">
    <property type="component" value="Unassembled WGS sequence"/>
</dbReference>
<dbReference type="EMBL" id="KQ947414">
    <property type="protein sequence ID" value="KUJ17551.1"/>
    <property type="molecule type" value="Genomic_DNA"/>
</dbReference>
<organism evidence="3 4">
    <name type="scientific">Mollisia scopiformis</name>
    <name type="common">Conifer needle endophyte fungus</name>
    <name type="synonym">Phialocephala scopiformis</name>
    <dbReference type="NCBI Taxonomy" id="149040"/>
    <lineage>
        <taxon>Eukaryota</taxon>
        <taxon>Fungi</taxon>
        <taxon>Dikarya</taxon>
        <taxon>Ascomycota</taxon>
        <taxon>Pezizomycotina</taxon>
        <taxon>Leotiomycetes</taxon>
        <taxon>Helotiales</taxon>
        <taxon>Mollisiaceae</taxon>
        <taxon>Mollisia</taxon>
    </lineage>
</organism>
<evidence type="ECO:0000313" key="3">
    <source>
        <dbReference type="EMBL" id="KUJ17551.1"/>
    </source>
</evidence>
<evidence type="ECO:0000256" key="1">
    <source>
        <dbReference type="SAM" id="MobiDB-lite"/>
    </source>
</evidence>
<dbReference type="AlphaFoldDB" id="A0A194XBL2"/>
<protein>
    <submittedName>
        <fullName evidence="3">Uncharacterized protein</fullName>
    </submittedName>
</protein>
<feature type="compositionally biased region" description="Low complexity" evidence="1">
    <location>
        <begin position="289"/>
        <end position="301"/>
    </location>
</feature>
<keyword evidence="2" id="KW-1133">Transmembrane helix</keyword>
<dbReference type="OrthoDB" id="3531381at2759"/>
<evidence type="ECO:0000256" key="2">
    <source>
        <dbReference type="SAM" id="Phobius"/>
    </source>
</evidence>
<keyword evidence="4" id="KW-1185">Reference proteome</keyword>
<accession>A0A194XBL2</accession>
<reference evidence="3 4" key="1">
    <citation type="submission" date="2015-10" db="EMBL/GenBank/DDBJ databases">
        <title>Full genome of DAOMC 229536 Phialocephala scopiformis, a fungal endophyte of spruce producing the potent anti-insectan compound rugulosin.</title>
        <authorList>
            <consortium name="DOE Joint Genome Institute"/>
            <person name="Walker A.K."/>
            <person name="Frasz S.L."/>
            <person name="Seifert K.A."/>
            <person name="Miller J.D."/>
            <person name="Mondo S.J."/>
            <person name="Labutti K."/>
            <person name="Lipzen A."/>
            <person name="Dockter R."/>
            <person name="Kennedy M."/>
            <person name="Grigoriev I.V."/>
            <person name="Spatafora J.W."/>
        </authorList>
    </citation>
    <scope>NUCLEOTIDE SEQUENCE [LARGE SCALE GENOMIC DNA]</scope>
    <source>
        <strain evidence="3 4">CBS 120377</strain>
    </source>
</reference>
<name>A0A194XBL2_MOLSC</name>
<dbReference type="RefSeq" id="XP_018071906.1">
    <property type="nucleotide sequence ID" value="XM_018208551.1"/>
</dbReference>
<dbReference type="GeneID" id="28818277"/>